<dbReference type="SUPFAM" id="SSF160544">
    <property type="entry name" value="EscU C-terminal domain-like"/>
    <property type="match status" value="1"/>
</dbReference>
<keyword evidence="15" id="KW-0966">Cell projection</keyword>
<feature type="region of interest" description="Disordered" evidence="14">
    <location>
        <begin position="1"/>
        <end position="25"/>
    </location>
</feature>
<keyword evidence="15" id="KW-0969">Cilium</keyword>
<evidence type="ECO:0000256" key="14">
    <source>
        <dbReference type="SAM" id="MobiDB-lite"/>
    </source>
</evidence>
<dbReference type="RefSeq" id="WP_166935482.1">
    <property type="nucleotide sequence ID" value="NZ_BAAADD010000006.1"/>
</dbReference>
<dbReference type="PANTHER" id="PTHR30531:SF12">
    <property type="entry name" value="FLAGELLAR BIOSYNTHETIC PROTEIN FLHB"/>
    <property type="match status" value="1"/>
</dbReference>
<organism evidence="15 16">
    <name type="scientific">Rhizomicrobium electricum</name>
    <dbReference type="NCBI Taxonomy" id="480070"/>
    <lineage>
        <taxon>Bacteria</taxon>
        <taxon>Pseudomonadati</taxon>
        <taxon>Pseudomonadota</taxon>
        <taxon>Alphaproteobacteria</taxon>
        <taxon>Micropepsales</taxon>
        <taxon>Micropepsaceae</taxon>
        <taxon>Rhizomicrobium</taxon>
    </lineage>
</organism>
<keyword evidence="7 13" id="KW-1005">Bacterial flagellum biogenesis</keyword>
<evidence type="ECO:0000256" key="3">
    <source>
        <dbReference type="ARBA" id="ARBA00021622"/>
    </source>
</evidence>
<keyword evidence="9 13" id="KW-1133">Transmembrane helix</keyword>
<evidence type="ECO:0000256" key="9">
    <source>
        <dbReference type="ARBA" id="ARBA00022989"/>
    </source>
</evidence>
<dbReference type="Gene3D" id="3.40.1690.10">
    <property type="entry name" value="secretion proteins EscU"/>
    <property type="match status" value="1"/>
</dbReference>
<keyword evidence="11 13" id="KW-1006">Bacterial flagellum protein export</keyword>
<dbReference type="EMBL" id="BAAADD010000006">
    <property type="protein sequence ID" value="GAA0575670.1"/>
    <property type="molecule type" value="Genomic_DNA"/>
</dbReference>
<evidence type="ECO:0000256" key="8">
    <source>
        <dbReference type="ARBA" id="ARBA00022927"/>
    </source>
</evidence>
<dbReference type="Proteomes" id="UP001499951">
    <property type="component" value="Unassembled WGS sequence"/>
</dbReference>
<evidence type="ECO:0000256" key="4">
    <source>
        <dbReference type="ARBA" id="ARBA00022448"/>
    </source>
</evidence>
<keyword evidence="6 13" id="KW-0812">Transmembrane</keyword>
<accession>A0ABN1EW20</accession>
<comment type="subcellular location">
    <subcellularLocation>
        <location evidence="1">Cell membrane</location>
        <topology evidence="1">Multi-pass membrane protein</topology>
    </subcellularLocation>
</comment>
<evidence type="ECO:0000256" key="5">
    <source>
        <dbReference type="ARBA" id="ARBA00022475"/>
    </source>
</evidence>
<feature type="transmembrane region" description="Helical" evidence="13">
    <location>
        <begin position="28"/>
        <end position="51"/>
    </location>
</feature>
<evidence type="ECO:0000256" key="2">
    <source>
        <dbReference type="ARBA" id="ARBA00010690"/>
    </source>
</evidence>
<dbReference type="InterPro" id="IPR029025">
    <property type="entry name" value="T3SS_substrate_exporter_C"/>
</dbReference>
<reference evidence="15 16" key="1">
    <citation type="journal article" date="2019" name="Int. J. Syst. Evol. Microbiol.">
        <title>The Global Catalogue of Microorganisms (GCM) 10K type strain sequencing project: providing services to taxonomists for standard genome sequencing and annotation.</title>
        <authorList>
            <consortium name="The Broad Institute Genomics Platform"/>
            <consortium name="The Broad Institute Genome Sequencing Center for Infectious Disease"/>
            <person name="Wu L."/>
            <person name="Ma J."/>
        </authorList>
    </citation>
    <scope>NUCLEOTIDE SEQUENCE [LARGE SCALE GENOMIC DNA]</scope>
    <source>
        <strain evidence="15 16">JCM 15089</strain>
    </source>
</reference>
<dbReference type="Gene3D" id="6.10.250.2080">
    <property type="match status" value="1"/>
</dbReference>
<evidence type="ECO:0000256" key="13">
    <source>
        <dbReference type="RuleBase" id="RU364091"/>
    </source>
</evidence>
<evidence type="ECO:0000313" key="15">
    <source>
        <dbReference type="EMBL" id="GAA0575670.1"/>
    </source>
</evidence>
<dbReference type="PRINTS" id="PR00950">
    <property type="entry name" value="TYPE3IMSPROT"/>
</dbReference>
<evidence type="ECO:0000256" key="11">
    <source>
        <dbReference type="ARBA" id="ARBA00023225"/>
    </source>
</evidence>
<evidence type="ECO:0000313" key="16">
    <source>
        <dbReference type="Proteomes" id="UP001499951"/>
    </source>
</evidence>
<keyword evidence="10 13" id="KW-0472">Membrane</keyword>
<sequence length="358" mass="39472">MAGDRDESQQTEEPTQRRLEQAREQGDIVTSGEVTTLILLLGGTLAIAIFARNASHELATLFRTFLAEPDQIAVDPGALQILLGDVMMKLGMIAGPILGFLMLSGVAANLVQHKPTLSFERLKPNLSKLSLLSGFKRMFGIDGLTNLLKGLIKIAIVGLAIWTQLWPERGTLEGMLTQSPAAIADDMNHLWMKLMIASLAAMAVIAGGDFLLQRYQFTKRNRMSKQEVKEEYRQTEGDPMVKGRLRQIRMERAKKRMIAEVPKATVVITNPTHFAVALKYESGKTQAPLCVAKGVDSLALRIREIAKEHQVPIVENPPLARALYATVEVDEAIPVEHFKAVAQVIGYVMKLTGKLRAN</sequence>
<comment type="caution">
    <text evidence="15">The sequence shown here is derived from an EMBL/GenBank/DDBJ whole genome shotgun (WGS) entry which is preliminary data.</text>
</comment>
<dbReference type="Pfam" id="PF01312">
    <property type="entry name" value="Bac_export_2"/>
    <property type="match status" value="1"/>
</dbReference>
<keyword evidence="4 13" id="KW-0813">Transport</keyword>
<evidence type="ECO:0000256" key="12">
    <source>
        <dbReference type="ARBA" id="ARBA00025078"/>
    </source>
</evidence>
<dbReference type="InterPro" id="IPR006135">
    <property type="entry name" value="T3SS_substrate_exporter"/>
</dbReference>
<keyword evidence="8 13" id="KW-0653">Protein transport</keyword>
<evidence type="ECO:0000256" key="7">
    <source>
        <dbReference type="ARBA" id="ARBA00022795"/>
    </source>
</evidence>
<keyword evidence="16" id="KW-1185">Reference proteome</keyword>
<dbReference type="PANTHER" id="PTHR30531">
    <property type="entry name" value="FLAGELLAR BIOSYNTHETIC PROTEIN FLHB"/>
    <property type="match status" value="1"/>
</dbReference>
<keyword evidence="5 13" id="KW-1003">Cell membrane</keyword>
<name>A0ABN1EW20_9PROT</name>
<dbReference type="NCBIfam" id="TIGR00328">
    <property type="entry name" value="flhB"/>
    <property type="match status" value="1"/>
</dbReference>
<protein>
    <recommendedName>
        <fullName evidence="3 13">Flagellar biosynthetic protein FlhB</fullName>
    </recommendedName>
</protein>
<feature type="transmembrane region" description="Helical" evidence="13">
    <location>
        <begin position="190"/>
        <end position="212"/>
    </location>
</feature>
<proteinExistence type="inferred from homology"/>
<evidence type="ECO:0000256" key="10">
    <source>
        <dbReference type="ARBA" id="ARBA00023136"/>
    </source>
</evidence>
<keyword evidence="15" id="KW-0282">Flagellum</keyword>
<evidence type="ECO:0000256" key="1">
    <source>
        <dbReference type="ARBA" id="ARBA00004651"/>
    </source>
</evidence>
<dbReference type="InterPro" id="IPR006136">
    <property type="entry name" value="FlhB"/>
</dbReference>
<feature type="transmembrane region" description="Helical" evidence="13">
    <location>
        <begin position="146"/>
        <end position="166"/>
    </location>
</feature>
<comment type="similarity">
    <text evidence="2 13">Belongs to the type III secretion exporter family.</text>
</comment>
<evidence type="ECO:0000256" key="6">
    <source>
        <dbReference type="ARBA" id="ARBA00022692"/>
    </source>
</evidence>
<feature type="transmembrane region" description="Helical" evidence="13">
    <location>
        <begin position="90"/>
        <end position="111"/>
    </location>
</feature>
<comment type="function">
    <text evidence="12 13">Required for formation of the rod structure in the basal body of the flagellar apparatus. Together with FliI and FliH, may constitute the export apparatus of flagellin.</text>
</comment>
<gene>
    <name evidence="13 15" type="primary">flhB</name>
    <name evidence="15" type="ORF">GCM10008942_25690</name>
</gene>